<feature type="compositionally biased region" description="Polar residues" evidence="1">
    <location>
        <begin position="45"/>
        <end position="61"/>
    </location>
</feature>
<keyword evidence="2" id="KW-0472">Membrane</keyword>
<organism evidence="3">
    <name type="scientific">Panstrongylus lignarius</name>
    <dbReference type="NCBI Taxonomy" id="156445"/>
    <lineage>
        <taxon>Eukaryota</taxon>
        <taxon>Metazoa</taxon>
        <taxon>Ecdysozoa</taxon>
        <taxon>Arthropoda</taxon>
        <taxon>Hexapoda</taxon>
        <taxon>Insecta</taxon>
        <taxon>Pterygota</taxon>
        <taxon>Neoptera</taxon>
        <taxon>Paraneoptera</taxon>
        <taxon>Hemiptera</taxon>
        <taxon>Heteroptera</taxon>
        <taxon>Panheteroptera</taxon>
        <taxon>Cimicomorpha</taxon>
        <taxon>Reduviidae</taxon>
        <taxon>Triatominae</taxon>
        <taxon>Panstrongylus</taxon>
    </lineage>
</organism>
<dbReference type="AlphaFoldDB" id="A0A224XUE6"/>
<dbReference type="Pfam" id="PF14975">
    <property type="entry name" value="DUF4512"/>
    <property type="match status" value="1"/>
</dbReference>
<dbReference type="InterPro" id="IPR026776">
    <property type="entry name" value="UPF0729_C18orf32-like"/>
</dbReference>
<proteinExistence type="predicted"/>
<sequence length="70" mass="8150">MAICLPCFVIPFFLFIWRFIQPWILMFWNSEKKLPEAQQHKVIASTSTNTSSCPVKNTSTEADVEDKKEQ</sequence>
<accession>A0A224XUE6</accession>
<dbReference type="EMBL" id="GFTR01000250">
    <property type="protein sequence ID" value="JAW16176.1"/>
    <property type="molecule type" value="Transcribed_RNA"/>
</dbReference>
<feature type="region of interest" description="Disordered" evidence="1">
    <location>
        <begin position="45"/>
        <end position="70"/>
    </location>
</feature>
<evidence type="ECO:0000256" key="2">
    <source>
        <dbReference type="SAM" id="Phobius"/>
    </source>
</evidence>
<feature type="transmembrane region" description="Helical" evidence="2">
    <location>
        <begin position="7"/>
        <end position="28"/>
    </location>
</feature>
<keyword evidence="2" id="KW-1133">Transmembrane helix</keyword>
<reference evidence="3" key="1">
    <citation type="journal article" date="2018" name="PLoS Negl. Trop. Dis.">
        <title>An insight into the salivary gland and fat body transcriptome of Panstrongylus lignarius (Hemiptera: Heteroptera), the main vector of Chagas disease in Peru.</title>
        <authorList>
            <person name="Nevoa J.C."/>
            <person name="Mendes M.T."/>
            <person name="da Silva M.V."/>
            <person name="Soares S.C."/>
            <person name="Oliveira C.J.F."/>
            <person name="Ribeiro J.M.C."/>
        </authorList>
    </citation>
    <scope>NUCLEOTIDE SEQUENCE</scope>
</reference>
<keyword evidence="2" id="KW-0812">Transmembrane</keyword>
<name>A0A224XUE6_9HEMI</name>
<evidence type="ECO:0000313" key="3">
    <source>
        <dbReference type="EMBL" id="JAW16176.1"/>
    </source>
</evidence>
<protein>
    <submittedName>
        <fullName evidence="3">Putative insect conserved secreted peptide</fullName>
    </submittedName>
</protein>
<evidence type="ECO:0000256" key="1">
    <source>
        <dbReference type="SAM" id="MobiDB-lite"/>
    </source>
</evidence>